<dbReference type="GO" id="GO:0005886">
    <property type="term" value="C:plasma membrane"/>
    <property type="evidence" value="ECO:0007669"/>
    <property type="project" value="TreeGrafter"/>
</dbReference>
<dbReference type="Pfam" id="PF13855">
    <property type="entry name" value="LRR_8"/>
    <property type="match status" value="1"/>
</dbReference>
<dbReference type="InterPro" id="IPR050541">
    <property type="entry name" value="LRR_TM_domain-containing"/>
</dbReference>
<feature type="transmembrane region" description="Helical" evidence="3">
    <location>
        <begin position="248"/>
        <end position="273"/>
    </location>
</feature>
<proteinExistence type="predicted"/>
<dbReference type="PANTHER" id="PTHR24369">
    <property type="entry name" value="ANTIGEN BSP, PUTATIVE-RELATED"/>
    <property type="match status" value="1"/>
</dbReference>
<dbReference type="Proteomes" id="UP000596742">
    <property type="component" value="Unassembled WGS sequence"/>
</dbReference>
<sequence>MVEIQSKAFSGLTGVEKIDLEYNKLKTIRADTFIDMPNLGLVILKENDILEIEENAFGDLPELLFLSLVSNNLICSCKIRPFYLWLKRSATVVDGAICADKNGQRIKTLSNVEECTETTTVFDTTAATTNEVSTMIETTVLQVSSITTDNAGLQDQQETTNVFDTSAATTNEVSTSIETTINQAAMITTTNDQKDVNTKLSSQMNETTNQNERTVTLTSTKSYKNTLQTTYSTSEETSEDKPDTNTPFLQVTLLGIIACILAAIALIIIVIYISYRERCKDHKPIYESTTIENAGEVMHYDVLELPDVSTIE</sequence>
<name>A0A8B6EHK3_MYTGA</name>
<keyword evidence="3" id="KW-0472">Membrane</keyword>
<dbReference type="InterPro" id="IPR032675">
    <property type="entry name" value="LRR_dom_sf"/>
</dbReference>
<dbReference type="AlphaFoldDB" id="A0A8B6EHK3"/>
<keyword evidence="5" id="KW-1185">Reference proteome</keyword>
<gene>
    <name evidence="4" type="ORF">MGAL_10B026697</name>
</gene>
<organism evidence="4 5">
    <name type="scientific">Mytilus galloprovincialis</name>
    <name type="common">Mediterranean mussel</name>
    <dbReference type="NCBI Taxonomy" id="29158"/>
    <lineage>
        <taxon>Eukaryota</taxon>
        <taxon>Metazoa</taxon>
        <taxon>Spiralia</taxon>
        <taxon>Lophotrochozoa</taxon>
        <taxon>Mollusca</taxon>
        <taxon>Bivalvia</taxon>
        <taxon>Autobranchia</taxon>
        <taxon>Pteriomorphia</taxon>
        <taxon>Mytilida</taxon>
        <taxon>Mytiloidea</taxon>
        <taxon>Mytilidae</taxon>
        <taxon>Mytilinae</taxon>
        <taxon>Mytilus</taxon>
    </lineage>
</organism>
<keyword evidence="3" id="KW-0812">Transmembrane</keyword>
<dbReference type="SUPFAM" id="SSF52058">
    <property type="entry name" value="L domain-like"/>
    <property type="match status" value="1"/>
</dbReference>
<evidence type="ECO:0000256" key="1">
    <source>
        <dbReference type="ARBA" id="ARBA00022614"/>
    </source>
</evidence>
<dbReference type="EMBL" id="UYJE01005063">
    <property type="protein sequence ID" value="VDI33688.1"/>
    <property type="molecule type" value="Genomic_DNA"/>
</dbReference>
<dbReference type="PANTHER" id="PTHR24369:SF211">
    <property type="entry name" value="LEUCINE-RICH REPEAT-CONTAINING PROTEIN 15-LIKE"/>
    <property type="match status" value="1"/>
</dbReference>
<evidence type="ECO:0000313" key="4">
    <source>
        <dbReference type="EMBL" id="VDI33688.1"/>
    </source>
</evidence>
<reference evidence="4" key="1">
    <citation type="submission" date="2018-11" db="EMBL/GenBank/DDBJ databases">
        <authorList>
            <person name="Alioto T."/>
            <person name="Alioto T."/>
        </authorList>
    </citation>
    <scope>NUCLEOTIDE SEQUENCE</scope>
</reference>
<evidence type="ECO:0000256" key="3">
    <source>
        <dbReference type="SAM" id="Phobius"/>
    </source>
</evidence>
<keyword evidence="3" id="KW-1133">Transmembrane helix</keyword>
<dbReference type="Gene3D" id="3.80.10.10">
    <property type="entry name" value="Ribonuclease Inhibitor"/>
    <property type="match status" value="1"/>
</dbReference>
<protein>
    <recommendedName>
        <fullName evidence="6">LRRCT domain-containing protein</fullName>
    </recommendedName>
</protein>
<evidence type="ECO:0000256" key="2">
    <source>
        <dbReference type="ARBA" id="ARBA00022737"/>
    </source>
</evidence>
<accession>A0A8B6EHK3</accession>
<evidence type="ECO:0000313" key="5">
    <source>
        <dbReference type="Proteomes" id="UP000596742"/>
    </source>
</evidence>
<keyword evidence="2" id="KW-0677">Repeat</keyword>
<evidence type="ECO:0008006" key="6">
    <source>
        <dbReference type="Google" id="ProtNLM"/>
    </source>
</evidence>
<comment type="caution">
    <text evidence="4">The sequence shown here is derived from an EMBL/GenBank/DDBJ whole genome shotgun (WGS) entry which is preliminary data.</text>
</comment>
<dbReference type="InterPro" id="IPR001611">
    <property type="entry name" value="Leu-rich_rpt"/>
</dbReference>
<keyword evidence="1" id="KW-0433">Leucine-rich repeat</keyword>